<dbReference type="Proteomes" id="UP001165101">
    <property type="component" value="Unassembled WGS sequence"/>
</dbReference>
<dbReference type="EMBL" id="BSXV01002629">
    <property type="protein sequence ID" value="GME96292.1"/>
    <property type="molecule type" value="Genomic_DNA"/>
</dbReference>
<reference evidence="1" key="1">
    <citation type="submission" date="2023-04" db="EMBL/GenBank/DDBJ databases">
        <title>Candida boidinii NBRC 1967.</title>
        <authorList>
            <person name="Ichikawa N."/>
            <person name="Sato H."/>
            <person name="Tonouchi N."/>
        </authorList>
    </citation>
    <scope>NUCLEOTIDE SEQUENCE</scope>
    <source>
        <strain evidence="1">NBRC 1967</strain>
    </source>
</reference>
<keyword evidence="2" id="KW-1185">Reference proteome</keyword>
<gene>
    <name evidence="1" type="ORF">Cboi01_000422300</name>
</gene>
<evidence type="ECO:0000313" key="1">
    <source>
        <dbReference type="EMBL" id="GME96292.1"/>
    </source>
</evidence>
<accession>A0ACB5TWJ3</accession>
<comment type="caution">
    <text evidence="1">The sequence shown here is derived from an EMBL/GenBank/DDBJ whole genome shotgun (WGS) entry which is preliminary data.</text>
</comment>
<organism evidence="1 2">
    <name type="scientific">Candida boidinii</name>
    <name type="common">Yeast</name>
    <dbReference type="NCBI Taxonomy" id="5477"/>
    <lineage>
        <taxon>Eukaryota</taxon>
        <taxon>Fungi</taxon>
        <taxon>Dikarya</taxon>
        <taxon>Ascomycota</taxon>
        <taxon>Saccharomycotina</taxon>
        <taxon>Pichiomycetes</taxon>
        <taxon>Pichiales</taxon>
        <taxon>Pichiaceae</taxon>
        <taxon>Ogataea</taxon>
        <taxon>Ogataea/Candida clade</taxon>
    </lineage>
</organism>
<evidence type="ECO:0000313" key="2">
    <source>
        <dbReference type="Proteomes" id="UP001165101"/>
    </source>
</evidence>
<proteinExistence type="predicted"/>
<protein>
    <submittedName>
        <fullName evidence="1">Unnamed protein product</fullName>
    </submittedName>
</protein>
<name>A0ACB5TWJ3_CANBO</name>
<sequence length="129" mass="14666">MSIDVIVTLSLHYDITTLQNRNRQHNTAQRSTTEDNTTPVEAINHWYRSCSLTSGMSLLLLLLTTEYRVLMCKNVRIVESEPVRIRVVVNRVVSRASYSLDASYVLRGSDWILERAGGAGRRCWPEVLG</sequence>